<reference evidence="3 4" key="1">
    <citation type="journal article" date="2021" name="BMC Biol.">
        <title>Horizontally acquired antibacterial genes associated with adaptive radiation of ladybird beetles.</title>
        <authorList>
            <person name="Li H.S."/>
            <person name="Tang X.F."/>
            <person name="Huang Y.H."/>
            <person name="Xu Z.Y."/>
            <person name="Chen M.L."/>
            <person name="Du X.Y."/>
            <person name="Qiu B.Y."/>
            <person name="Chen P.T."/>
            <person name="Zhang W."/>
            <person name="Slipinski A."/>
            <person name="Escalona H.E."/>
            <person name="Waterhouse R.M."/>
            <person name="Zwick A."/>
            <person name="Pang H."/>
        </authorList>
    </citation>
    <scope>NUCLEOTIDE SEQUENCE [LARGE SCALE GENOMIC DNA]</scope>
    <source>
        <strain evidence="3">SYSU2018</strain>
    </source>
</reference>
<sequence length="186" mass="21905">MWTIRFWVARDWRGEDHSKKQRNNGRFHQKKIESSLKKQNDDISSDIESEVGELRHQLVDYKQKTEKLESENEELKKRLEIVDRKTRKNNLVIYGLKTTENAVSDVYKIGKTESCPVLLELLNRKLQQQILQNSYKLKGSNISLSPDYTPEERRARKILVVRMREAKEEGKSAYIRGNTLIVENTT</sequence>
<organism evidence="3 4">
    <name type="scientific">Cryptolaemus montrouzieri</name>
    <dbReference type="NCBI Taxonomy" id="559131"/>
    <lineage>
        <taxon>Eukaryota</taxon>
        <taxon>Metazoa</taxon>
        <taxon>Ecdysozoa</taxon>
        <taxon>Arthropoda</taxon>
        <taxon>Hexapoda</taxon>
        <taxon>Insecta</taxon>
        <taxon>Pterygota</taxon>
        <taxon>Neoptera</taxon>
        <taxon>Endopterygota</taxon>
        <taxon>Coleoptera</taxon>
        <taxon>Polyphaga</taxon>
        <taxon>Cucujiformia</taxon>
        <taxon>Coccinelloidea</taxon>
        <taxon>Coccinellidae</taxon>
        <taxon>Scymninae</taxon>
        <taxon>Scymnini</taxon>
        <taxon>Cryptolaemus</taxon>
    </lineage>
</organism>
<keyword evidence="4" id="KW-1185">Reference proteome</keyword>
<dbReference type="AlphaFoldDB" id="A0ABD2P2I5"/>
<evidence type="ECO:0000256" key="2">
    <source>
        <dbReference type="SAM" id="MobiDB-lite"/>
    </source>
</evidence>
<feature type="region of interest" description="Disordered" evidence="2">
    <location>
        <begin position="17"/>
        <end position="43"/>
    </location>
</feature>
<dbReference type="EMBL" id="JABFTP020000165">
    <property type="protein sequence ID" value="KAL3284919.1"/>
    <property type="molecule type" value="Genomic_DNA"/>
</dbReference>
<accession>A0ABD2P2I5</accession>
<evidence type="ECO:0000313" key="4">
    <source>
        <dbReference type="Proteomes" id="UP001516400"/>
    </source>
</evidence>
<comment type="caution">
    <text evidence="3">The sequence shown here is derived from an EMBL/GenBank/DDBJ whole genome shotgun (WGS) entry which is preliminary data.</text>
</comment>
<keyword evidence="1" id="KW-0175">Coiled coil</keyword>
<dbReference type="Proteomes" id="UP001516400">
    <property type="component" value="Unassembled WGS sequence"/>
</dbReference>
<evidence type="ECO:0000313" key="3">
    <source>
        <dbReference type="EMBL" id="KAL3284919.1"/>
    </source>
</evidence>
<protein>
    <submittedName>
        <fullName evidence="3">Uncharacterized protein</fullName>
    </submittedName>
</protein>
<evidence type="ECO:0000256" key="1">
    <source>
        <dbReference type="SAM" id="Coils"/>
    </source>
</evidence>
<feature type="coiled-coil region" evidence="1">
    <location>
        <begin position="51"/>
        <end position="85"/>
    </location>
</feature>
<feature type="compositionally biased region" description="Basic residues" evidence="2">
    <location>
        <begin position="19"/>
        <end position="29"/>
    </location>
</feature>
<gene>
    <name evidence="3" type="ORF">HHI36_019051</name>
</gene>
<feature type="compositionally biased region" description="Basic and acidic residues" evidence="2">
    <location>
        <begin position="30"/>
        <end position="41"/>
    </location>
</feature>
<proteinExistence type="predicted"/>
<name>A0ABD2P2I5_9CUCU</name>